<proteinExistence type="predicted"/>
<dbReference type="OrthoDB" id="5355526at2759"/>
<sequence>MCLRVVEKFPACGCVYHTHAVDRCSYYGRHPVVDKVVWVGLSCPDHSGGS</sequence>
<evidence type="ECO:0000313" key="2">
    <source>
        <dbReference type="Proteomes" id="UP000799777"/>
    </source>
</evidence>
<keyword evidence="2" id="KW-1185">Reference proteome</keyword>
<name>A0A9P4LQ19_9PLEO</name>
<accession>A0A9P4LQ19</accession>
<dbReference type="EMBL" id="ML978181">
    <property type="protein sequence ID" value="KAF2031424.1"/>
    <property type="molecule type" value="Genomic_DNA"/>
</dbReference>
<protein>
    <submittedName>
        <fullName evidence="1">Uncharacterized protein</fullName>
    </submittedName>
</protein>
<comment type="caution">
    <text evidence="1">The sequence shown here is derived from an EMBL/GenBank/DDBJ whole genome shotgun (WGS) entry which is preliminary data.</text>
</comment>
<organism evidence="1 2">
    <name type="scientific">Setomelanomma holmii</name>
    <dbReference type="NCBI Taxonomy" id="210430"/>
    <lineage>
        <taxon>Eukaryota</taxon>
        <taxon>Fungi</taxon>
        <taxon>Dikarya</taxon>
        <taxon>Ascomycota</taxon>
        <taxon>Pezizomycotina</taxon>
        <taxon>Dothideomycetes</taxon>
        <taxon>Pleosporomycetidae</taxon>
        <taxon>Pleosporales</taxon>
        <taxon>Pleosporineae</taxon>
        <taxon>Phaeosphaeriaceae</taxon>
        <taxon>Setomelanomma</taxon>
    </lineage>
</organism>
<reference evidence="1" key="1">
    <citation type="journal article" date="2020" name="Stud. Mycol.">
        <title>101 Dothideomycetes genomes: a test case for predicting lifestyles and emergence of pathogens.</title>
        <authorList>
            <person name="Haridas S."/>
            <person name="Albert R."/>
            <person name="Binder M."/>
            <person name="Bloem J."/>
            <person name="Labutti K."/>
            <person name="Salamov A."/>
            <person name="Andreopoulos B."/>
            <person name="Baker S."/>
            <person name="Barry K."/>
            <person name="Bills G."/>
            <person name="Bluhm B."/>
            <person name="Cannon C."/>
            <person name="Castanera R."/>
            <person name="Culley D."/>
            <person name="Daum C."/>
            <person name="Ezra D."/>
            <person name="Gonzalez J."/>
            <person name="Henrissat B."/>
            <person name="Kuo A."/>
            <person name="Liang C."/>
            <person name="Lipzen A."/>
            <person name="Lutzoni F."/>
            <person name="Magnuson J."/>
            <person name="Mondo S."/>
            <person name="Nolan M."/>
            <person name="Ohm R."/>
            <person name="Pangilinan J."/>
            <person name="Park H.-J."/>
            <person name="Ramirez L."/>
            <person name="Alfaro M."/>
            <person name="Sun H."/>
            <person name="Tritt A."/>
            <person name="Yoshinaga Y."/>
            <person name="Zwiers L.-H."/>
            <person name="Turgeon B."/>
            <person name="Goodwin S."/>
            <person name="Spatafora J."/>
            <person name="Crous P."/>
            <person name="Grigoriev I."/>
        </authorList>
    </citation>
    <scope>NUCLEOTIDE SEQUENCE</scope>
    <source>
        <strain evidence="1">CBS 110217</strain>
    </source>
</reference>
<evidence type="ECO:0000313" key="1">
    <source>
        <dbReference type="EMBL" id="KAF2031424.1"/>
    </source>
</evidence>
<gene>
    <name evidence="1" type="ORF">EK21DRAFT_63203</name>
</gene>
<dbReference type="Proteomes" id="UP000799777">
    <property type="component" value="Unassembled WGS sequence"/>
</dbReference>
<dbReference type="AlphaFoldDB" id="A0A9P4LQ19"/>